<feature type="region of interest" description="Disordered" evidence="9">
    <location>
        <begin position="1078"/>
        <end position="1164"/>
    </location>
</feature>
<evidence type="ECO:0000256" key="5">
    <source>
        <dbReference type="ARBA" id="ARBA00022989"/>
    </source>
</evidence>
<dbReference type="GO" id="GO:0098609">
    <property type="term" value="P:cell-cell adhesion"/>
    <property type="evidence" value="ECO:0007669"/>
    <property type="project" value="TreeGrafter"/>
</dbReference>
<evidence type="ECO:0000256" key="9">
    <source>
        <dbReference type="SAM" id="MobiDB-lite"/>
    </source>
</evidence>
<feature type="region of interest" description="Disordered" evidence="9">
    <location>
        <begin position="1036"/>
        <end position="1062"/>
    </location>
</feature>
<feature type="region of interest" description="Disordered" evidence="9">
    <location>
        <begin position="1270"/>
        <end position="1317"/>
    </location>
</feature>
<keyword evidence="15" id="KW-1185">Reference proteome</keyword>
<comment type="subcellular location">
    <subcellularLocation>
        <location evidence="1">Membrane</location>
        <topology evidence="1">Single-pass membrane protein</topology>
    </subcellularLocation>
</comment>
<dbReference type="PROSITE" id="PS50853">
    <property type="entry name" value="FN3"/>
    <property type="match status" value="3"/>
</dbReference>
<evidence type="ECO:0000313" key="14">
    <source>
        <dbReference type="EMBL" id="OWA51630.1"/>
    </source>
</evidence>
<evidence type="ECO:0000259" key="12">
    <source>
        <dbReference type="PROSITE" id="PS50835"/>
    </source>
</evidence>
<keyword evidence="8" id="KW-0393">Immunoglobulin domain</keyword>
<dbReference type="InterPro" id="IPR003598">
    <property type="entry name" value="Ig_sub2"/>
</dbReference>
<feature type="compositionally biased region" description="Low complexity" evidence="9">
    <location>
        <begin position="1082"/>
        <end position="1094"/>
    </location>
</feature>
<keyword evidence="3 11" id="KW-0732">Signal</keyword>
<dbReference type="InterPro" id="IPR036116">
    <property type="entry name" value="FN3_sf"/>
</dbReference>
<dbReference type="InterPro" id="IPR003599">
    <property type="entry name" value="Ig_sub"/>
</dbReference>
<dbReference type="Gene3D" id="2.60.40.10">
    <property type="entry name" value="Immunoglobulins"/>
    <property type="match status" value="8"/>
</dbReference>
<feature type="domain" description="Fibronectin type-III" evidence="13">
    <location>
        <begin position="677"/>
        <end position="770"/>
    </location>
</feature>
<comment type="caution">
    <text evidence="14">The sequence shown here is derived from an EMBL/GenBank/DDBJ whole genome shotgun (WGS) entry which is preliminary data.</text>
</comment>
<feature type="domain" description="Fibronectin type-III" evidence="13">
    <location>
        <begin position="775"/>
        <end position="889"/>
    </location>
</feature>
<feature type="region of interest" description="Disordered" evidence="9">
    <location>
        <begin position="1179"/>
        <end position="1255"/>
    </location>
</feature>
<evidence type="ECO:0000256" key="10">
    <source>
        <dbReference type="SAM" id="Phobius"/>
    </source>
</evidence>
<dbReference type="PANTHER" id="PTHR44170">
    <property type="entry name" value="PROTEIN SIDEKICK"/>
    <property type="match status" value="1"/>
</dbReference>
<feature type="compositionally biased region" description="Basic and acidic residues" evidence="9">
    <location>
        <begin position="1217"/>
        <end position="1231"/>
    </location>
</feature>
<evidence type="ECO:0000259" key="13">
    <source>
        <dbReference type="PROSITE" id="PS50853"/>
    </source>
</evidence>
<dbReference type="FunFam" id="2.60.40.10:FF:000612">
    <property type="entry name" value="palladin isoform X1"/>
    <property type="match status" value="1"/>
</dbReference>
<evidence type="ECO:0000256" key="4">
    <source>
        <dbReference type="ARBA" id="ARBA00022737"/>
    </source>
</evidence>
<dbReference type="GO" id="GO:0007399">
    <property type="term" value="P:nervous system development"/>
    <property type="evidence" value="ECO:0007669"/>
    <property type="project" value="UniProtKB-ARBA"/>
</dbReference>
<dbReference type="GO" id="GO:0016020">
    <property type="term" value="C:membrane"/>
    <property type="evidence" value="ECO:0007669"/>
    <property type="project" value="UniProtKB-SubCell"/>
</dbReference>
<reference evidence="15" key="1">
    <citation type="submission" date="2017-01" db="EMBL/GenBank/DDBJ databases">
        <title>Comparative genomics of anhydrobiosis in the tardigrade Hypsibius dujardini.</title>
        <authorList>
            <person name="Yoshida Y."/>
            <person name="Koutsovoulos G."/>
            <person name="Laetsch D."/>
            <person name="Stevens L."/>
            <person name="Kumar S."/>
            <person name="Horikawa D."/>
            <person name="Ishino K."/>
            <person name="Komine S."/>
            <person name="Tomita M."/>
            <person name="Blaxter M."/>
            <person name="Arakawa K."/>
        </authorList>
    </citation>
    <scope>NUCLEOTIDE SEQUENCE [LARGE SCALE GENOMIC DNA]</scope>
    <source>
        <strain evidence="15">Z151</strain>
    </source>
</reference>
<evidence type="ECO:0000256" key="3">
    <source>
        <dbReference type="ARBA" id="ARBA00022729"/>
    </source>
</evidence>
<keyword evidence="5 10" id="KW-1133">Transmembrane helix</keyword>
<feature type="domain" description="Ig-like" evidence="12">
    <location>
        <begin position="452"/>
        <end position="539"/>
    </location>
</feature>
<feature type="compositionally biased region" description="Polar residues" evidence="9">
    <location>
        <begin position="24"/>
        <end position="33"/>
    </location>
</feature>
<evidence type="ECO:0000256" key="1">
    <source>
        <dbReference type="ARBA" id="ARBA00004167"/>
    </source>
</evidence>
<dbReference type="PROSITE" id="PS50835">
    <property type="entry name" value="IG_LIKE"/>
    <property type="match status" value="5"/>
</dbReference>
<feature type="domain" description="Ig-like" evidence="12">
    <location>
        <begin position="40"/>
        <end position="161"/>
    </location>
</feature>
<evidence type="ECO:0000256" key="2">
    <source>
        <dbReference type="ARBA" id="ARBA00022692"/>
    </source>
</evidence>
<feature type="region of interest" description="Disordered" evidence="9">
    <location>
        <begin position="92"/>
        <end position="115"/>
    </location>
</feature>
<feature type="compositionally biased region" description="Low complexity" evidence="9">
    <location>
        <begin position="1288"/>
        <end position="1300"/>
    </location>
</feature>
<dbReference type="SMART" id="SM00406">
    <property type="entry name" value="IGv"/>
    <property type="match status" value="4"/>
</dbReference>
<dbReference type="Pfam" id="PF13927">
    <property type="entry name" value="Ig_3"/>
    <property type="match status" value="2"/>
</dbReference>
<feature type="domain" description="Fibronectin type-III" evidence="13">
    <location>
        <begin position="562"/>
        <end position="658"/>
    </location>
</feature>
<feature type="compositionally biased region" description="Pro residues" evidence="9">
    <location>
        <begin position="1141"/>
        <end position="1151"/>
    </location>
</feature>
<dbReference type="OrthoDB" id="428111at2759"/>
<gene>
    <name evidence="14" type="ORF">BV898_16103</name>
</gene>
<protein>
    <submittedName>
        <fullName evidence="14">Roundabout-like protein 2</fullName>
    </submittedName>
</protein>
<feature type="compositionally biased region" description="Low complexity" evidence="9">
    <location>
        <begin position="1036"/>
        <end position="1056"/>
    </location>
</feature>
<dbReference type="EMBL" id="MTYJ01000233">
    <property type="protein sequence ID" value="OWA51630.1"/>
    <property type="molecule type" value="Genomic_DNA"/>
</dbReference>
<organism evidence="14 15">
    <name type="scientific">Hypsibius exemplaris</name>
    <name type="common">Freshwater tardigrade</name>
    <dbReference type="NCBI Taxonomy" id="2072580"/>
    <lineage>
        <taxon>Eukaryota</taxon>
        <taxon>Metazoa</taxon>
        <taxon>Ecdysozoa</taxon>
        <taxon>Tardigrada</taxon>
        <taxon>Eutardigrada</taxon>
        <taxon>Parachela</taxon>
        <taxon>Hypsibioidea</taxon>
        <taxon>Hypsibiidae</taxon>
        <taxon>Hypsibius</taxon>
    </lineage>
</organism>
<dbReference type="FunFam" id="2.60.40.10:FF:000008">
    <property type="entry name" value="roundabout homolog 2 isoform X2"/>
    <property type="match status" value="2"/>
</dbReference>
<feature type="compositionally biased region" description="Polar residues" evidence="9">
    <location>
        <begin position="1240"/>
        <end position="1255"/>
    </location>
</feature>
<evidence type="ECO:0000256" key="11">
    <source>
        <dbReference type="SAM" id="SignalP"/>
    </source>
</evidence>
<feature type="chain" id="PRO_5040825811" evidence="11">
    <location>
        <begin position="25"/>
        <end position="1317"/>
    </location>
</feature>
<dbReference type="InterPro" id="IPR013783">
    <property type="entry name" value="Ig-like_fold"/>
</dbReference>
<dbReference type="Pfam" id="PF07679">
    <property type="entry name" value="I-set"/>
    <property type="match status" value="3"/>
</dbReference>
<feature type="transmembrane region" description="Helical" evidence="10">
    <location>
        <begin position="901"/>
        <end position="923"/>
    </location>
</feature>
<keyword evidence="4" id="KW-0677">Repeat</keyword>
<name>A0A9X6NCI5_HYPEX</name>
<feature type="domain" description="Ig-like" evidence="12">
    <location>
        <begin position="167"/>
        <end position="255"/>
    </location>
</feature>
<feature type="signal peptide" evidence="11">
    <location>
        <begin position="1"/>
        <end position="24"/>
    </location>
</feature>
<dbReference type="SMART" id="SM00409">
    <property type="entry name" value="IG"/>
    <property type="match status" value="5"/>
</dbReference>
<dbReference type="SMART" id="SM00060">
    <property type="entry name" value="FN3"/>
    <property type="match status" value="3"/>
</dbReference>
<keyword evidence="6 10" id="KW-0472">Membrane</keyword>
<dbReference type="SUPFAM" id="SSF49265">
    <property type="entry name" value="Fibronectin type III"/>
    <property type="match status" value="2"/>
</dbReference>
<dbReference type="SUPFAM" id="SSF48726">
    <property type="entry name" value="Immunoglobulin"/>
    <property type="match status" value="5"/>
</dbReference>
<evidence type="ECO:0000256" key="8">
    <source>
        <dbReference type="ARBA" id="ARBA00023319"/>
    </source>
</evidence>
<evidence type="ECO:0000256" key="6">
    <source>
        <dbReference type="ARBA" id="ARBA00023136"/>
    </source>
</evidence>
<evidence type="ECO:0000313" key="15">
    <source>
        <dbReference type="Proteomes" id="UP000192578"/>
    </source>
</evidence>
<accession>A0A9X6NCI5</accession>
<feature type="compositionally biased region" description="Low complexity" evidence="9">
    <location>
        <begin position="1106"/>
        <end position="1126"/>
    </location>
</feature>
<dbReference type="PANTHER" id="PTHR44170:SF6">
    <property type="entry name" value="CONTACTIN"/>
    <property type="match status" value="1"/>
</dbReference>
<evidence type="ECO:0000256" key="7">
    <source>
        <dbReference type="ARBA" id="ARBA00023157"/>
    </source>
</evidence>
<dbReference type="InterPro" id="IPR003961">
    <property type="entry name" value="FN3_dom"/>
</dbReference>
<dbReference type="InterPro" id="IPR013106">
    <property type="entry name" value="Ig_V-set"/>
</dbReference>
<dbReference type="InterPro" id="IPR007110">
    <property type="entry name" value="Ig-like_dom"/>
</dbReference>
<feature type="domain" description="Ig-like" evidence="12">
    <location>
        <begin position="260"/>
        <end position="347"/>
    </location>
</feature>
<keyword evidence="7" id="KW-1015">Disulfide bond</keyword>
<sequence length="1317" mass="145063">MSSGLLFWIFVVLLTAALPHCSHGQPTTVSAASHHSGRPPRILEHPSDLIIPKNEPATLQCKADGEPSPQILWYKDPGELISSSSVGNPLLPSSVSPQLVTGNSNNNEADQSASPRLIQQNGALYFSRVLHNKKGRPDAGMYWCIARNSLGEARSRNATLQVALLRDEFRRQPSLNLQVAAGETALLECQPPRGFPEPKVFWKRDGKELKATGRFALMDEGNLVITEVRASDAGKYICVAENLVGTKESHVAVLSVHVKPSFISPPQDITAIAEDNVVFECKVKGDPEPTVTWRKKDGGRWPLKDNRVSLQDDRSLRIERVSPSDEGVYVCDAENIVGTASTTAILTVHSRPSFLMTPRDQRVAMNGAVSFDCLTTGNPPPAVFWTKEGSQVLMFPGQPHGRYAVQSDGTLLIETVKKEDTGYYVCSALSVAGSSIAKVYLEVSQAAEVPPPVIKIAPANQTLALNSIAMLPCQATDIPPSTIHWIKDGVLLLTTNNPRAMVLDSGTLQISDLQTSDSGIYTCIASSESGETSWSASLMVEAPTNPSVIFHRMPDQATWPSPPSKPQVVNVTETFVEISWRPPLEEGASHVTAYRVEYFSFDIPMGWTAATHDTVSHTRIGIPNLRPDSSYLFLIRAINSHGISLPSVMSEPIRTLGNIRPLPDYDLADIKAKFTQQLVELTEVRAISSTAVNLYWNILRHEKYIGGYFIKFRHGGHGNFSMVTVRRGLAQTHTLLNLRKYTNYEFILVPFYKDIRGVSSNALSCQTSEDVPDEPPQDIDVHLVNLTTITITWQPPSVDHINGRLVDYRILLTPANIGVNHNASTSSSSAAGSVVATRNITVPHRKGETRSELIGNLTVGMRYKVTMAARTEAGLGVMSKAIYIRMEKGVSGTADFLREPWFIGSLGGVLFLLLATFCIMLYLRRSNLSALRRKTYPPLQIQQMGIPFHSGMQTTTSLLPDSSAILGRRPLGTYARNSPWIHTDNQHCEWAGGVGQPGDLKENLLSSFDIPLGAYGPHGDTSASPYATATLAMQKQRYMQEHQQQQQHSSRSCQQHPPLYNDVLDDMNKKVVGHYDNTACQNANNTNSSLSSRSHQSHPETVSVHSQRSSPRSARSISQQQQQQQQKPPTFLPTLNWADILPPPPRHPPPSEMSANPNDDSQDDYSALCYAAEDGQCEKCDSESEEEDPQKQQVPVRSNGEKPQPPPRNPRMVQRAVQERASLERNRDRVPRSFAVAAATQPQLPRTRSFESETSWSASLMVEAPTNPSVIFHRMPDQATWPSPPSKPQVVKSPRPSSKSAGVPRLKKAPPRHRLPR</sequence>
<dbReference type="InterPro" id="IPR013098">
    <property type="entry name" value="Ig_I-set"/>
</dbReference>
<dbReference type="Pfam" id="PF00041">
    <property type="entry name" value="fn3"/>
    <property type="match status" value="2"/>
</dbReference>
<proteinExistence type="predicted"/>
<dbReference type="CDD" id="cd00063">
    <property type="entry name" value="FN3"/>
    <property type="match status" value="3"/>
</dbReference>
<keyword evidence="2 10" id="KW-0812">Transmembrane</keyword>
<feature type="region of interest" description="Disordered" evidence="9">
    <location>
        <begin position="24"/>
        <end position="46"/>
    </location>
</feature>
<feature type="compositionally biased region" description="Basic residues" evidence="9">
    <location>
        <begin position="1305"/>
        <end position="1317"/>
    </location>
</feature>
<dbReference type="Proteomes" id="UP000192578">
    <property type="component" value="Unassembled WGS sequence"/>
</dbReference>
<dbReference type="InterPro" id="IPR036179">
    <property type="entry name" value="Ig-like_dom_sf"/>
</dbReference>
<dbReference type="SMART" id="SM00408">
    <property type="entry name" value="IGc2"/>
    <property type="match status" value="5"/>
</dbReference>
<feature type="domain" description="Ig-like" evidence="12">
    <location>
        <begin position="352"/>
        <end position="444"/>
    </location>
</feature>
<dbReference type="FunFam" id="2.60.40.10:FF:000189">
    <property type="entry name" value="Neogenin isoform 3"/>
    <property type="match status" value="1"/>
</dbReference>